<proteinExistence type="predicted"/>
<name>D7M8I3_ARALL</name>
<dbReference type="Proteomes" id="UP000008694">
    <property type="component" value="Unassembled WGS sequence"/>
</dbReference>
<dbReference type="eggNOG" id="KOG0817">
    <property type="taxonomic scope" value="Eukaryota"/>
</dbReference>
<dbReference type="EMBL" id="GL348718">
    <property type="protein sequence ID" value="EFH50809.1"/>
    <property type="molecule type" value="Genomic_DNA"/>
</dbReference>
<keyword evidence="2" id="KW-0472">Membrane</keyword>
<keyword evidence="4" id="KW-1185">Reference proteome</keyword>
<sequence>MAVNSNHRFLSFSSVLVGFAVKRHDSWVSLSLFAAASVFFSSLDSLIFLQHRQQVKAHMDSHFGVETPAEKKLEDVMPIATGHEKRSLKLNWRVEESSNTATKRKEGGRDVVVAESEELRIEESSNTVEESETEAENEEKTELTIEEDDDDWEGIERSELEKAFAAAAKLL</sequence>
<reference evidence="4" key="1">
    <citation type="journal article" date="2011" name="Nat. Genet.">
        <title>The Arabidopsis lyrata genome sequence and the basis of rapid genome size change.</title>
        <authorList>
            <person name="Hu T.T."/>
            <person name="Pattyn P."/>
            <person name="Bakker E.G."/>
            <person name="Cao J."/>
            <person name="Cheng J.-F."/>
            <person name="Clark R.M."/>
            <person name="Fahlgren N."/>
            <person name="Fawcett J.A."/>
            <person name="Grimwood J."/>
            <person name="Gundlach H."/>
            <person name="Haberer G."/>
            <person name="Hollister J.D."/>
            <person name="Ossowski S."/>
            <person name="Ottilar R.P."/>
            <person name="Salamov A.A."/>
            <person name="Schneeberger K."/>
            <person name="Spannagl M."/>
            <person name="Wang X."/>
            <person name="Yang L."/>
            <person name="Nasrallah M.E."/>
            <person name="Bergelson J."/>
            <person name="Carrington J.C."/>
            <person name="Gaut B.S."/>
            <person name="Schmutz J."/>
            <person name="Mayer K.F.X."/>
            <person name="Van de Peer Y."/>
            <person name="Grigoriev I.V."/>
            <person name="Nordborg M."/>
            <person name="Weigel D."/>
            <person name="Guo Y.-L."/>
        </authorList>
    </citation>
    <scope>NUCLEOTIDE SEQUENCE [LARGE SCALE GENOMIC DNA]</scope>
    <source>
        <strain evidence="4">cv. MN47</strain>
    </source>
</reference>
<protein>
    <submittedName>
        <fullName evidence="3">Predicted protein</fullName>
    </submittedName>
</protein>
<organism evidence="4">
    <name type="scientific">Arabidopsis lyrata subsp. lyrata</name>
    <name type="common">Lyre-leaved rock-cress</name>
    <dbReference type="NCBI Taxonomy" id="81972"/>
    <lineage>
        <taxon>Eukaryota</taxon>
        <taxon>Viridiplantae</taxon>
        <taxon>Streptophyta</taxon>
        <taxon>Embryophyta</taxon>
        <taxon>Tracheophyta</taxon>
        <taxon>Spermatophyta</taxon>
        <taxon>Magnoliopsida</taxon>
        <taxon>eudicotyledons</taxon>
        <taxon>Gunneridae</taxon>
        <taxon>Pentapetalae</taxon>
        <taxon>rosids</taxon>
        <taxon>malvids</taxon>
        <taxon>Brassicales</taxon>
        <taxon>Brassicaceae</taxon>
        <taxon>Camelineae</taxon>
        <taxon>Arabidopsis</taxon>
    </lineage>
</organism>
<evidence type="ECO:0000313" key="3">
    <source>
        <dbReference type="EMBL" id="EFH50809.1"/>
    </source>
</evidence>
<dbReference type="STRING" id="81972.D7M8I3"/>
<evidence type="ECO:0000313" key="4">
    <source>
        <dbReference type="Proteomes" id="UP000008694"/>
    </source>
</evidence>
<dbReference type="Gramene" id="scaffold_603207.1">
    <property type="protein sequence ID" value="scaffold_603207.1"/>
    <property type="gene ID" value="scaffold_603207.1"/>
</dbReference>
<feature type="region of interest" description="Disordered" evidence="1">
    <location>
        <begin position="119"/>
        <end position="151"/>
    </location>
</feature>
<evidence type="ECO:0000256" key="2">
    <source>
        <dbReference type="SAM" id="Phobius"/>
    </source>
</evidence>
<dbReference type="HOGENOM" id="CLU_118778_0_0_1"/>
<keyword evidence="2" id="KW-0812">Transmembrane</keyword>
<accession>D7M8I3</accession>
<keyword evidence="2" id="KW-1133">Transmembrane helix</keyword>
<evidence type="ECO:0000256" key="1">
    <source>
        <dbReference type="SAM" id="MobiDB-lite"/>
    </source>
</evidence>
<gene>
    <name evidence="3" type="ORF">ARALYDRAFT_911150</name>
</gene>
<dbReference type="AlphaFoldDB" id="D7M8I3"/>
<feature type="transmembrane region" description="Helical" evidence="2">
    <location>
        <begin position="30"/>
        <end position="49"/>
    </location>
</feature>